<evidence type="ECO:0000256" key="1">
    <source>
        <dbReference type="SAM" id="MobiDB-lite"/>
    </source>
</evidence>
<feature type="region of interest" description="Disordered" evidence="1">
    <location>
        <begin position="66"/>
        <end position="97"/>
    </location>
</feature>
<name>A0A5B7FR27_PORTR</name>
<evidence type="ECO:0000313" key="3">
    <source>
        <dbReference type="Proteomes" id="UP000324222"/>
    </source>
</evidence>
<dbReference type="AlphaFoldDB" id="A0A5B7FR27"/>
<dbReference type="Proteomes" id="UP000324222">
    <property type="component" value="Unassembled WGS sequence"/>
</dbReference>
<evidence type="ECO:0000313" key="2">
    <source>
        <dbReference type="EMBL" id="MPC47729.1"/>
    </source>
</evidence>
<protein>
    <submittedName>
        <fullName evidence="2">Uncharacterized protein</fullName>
    </submittedName>
</protein>
<feature type="compositionally biased region" description="Polar residues" evidence="1">
    <location>
        <begin position="66"/>
        <end position="83"/>
    </location>
</feature>
<proteinExistence type="predicted"/>
<accession>A0A5B7FR27</accession>
<keyword evidence="3" id="KW-1185">Reference proteome</keyword>
<reference evidence="2 3" key="1">
    <citation type="submission" date="2019-05" db="EMBL/GenBank/DDBJ databases">
        <title>Another draft genome of Portunus trituberculatus and its Hox gene families provides insights of decapod evolution.</title>
        <authorList>
            <person name="Jeong J.-H."/>
            <person name="Song I."/>
            <person name="Kim S."/>
            <person name="Choi T."/>
            <person name="Kim D."/>
            <person name="Ryu S."/>
            <person name="Kim W."/>
        </authorList>
    </citation>
    <scope>NUCLEOTIDE SEQUENCE [LARGE SCALE GENOMIC DNA]</scope>
    <source>
        <tissue evidence="2">Muscle</tissue>
    </source>
</reference>
<gene>
    <name evidence="2" type="ORF">E2C01_041485</name>
</gene>
<comment type="caution">
    <text evidence="2">The sequence shown here is derived from an EMBL/GenBank/DDBJ whole genome shotgun (WGS) entry which is preliminary data.</text>
</comment>
<dbReference type="EMBL" id="VSRR010007891">
    <property type="protein sequence ID" value="MPC47729.1"/>
    <property type="molecule type" value="Genomic_DNA"/>
</dbReference>
<organism evidence="2 3">
    <name type="scientific">Portunus trituberculatus</name>
    <name type="common">Swimming crab</name>
    <name type="synonym">Neptunus trituberculatus</name>
    <dbReference type="NCBI Taxonomy" id="210409"/>
    <lineage>
        <taxon>Eukaryota</taxon>
        <taxon>Metazoa</taxon>
        <taxon>Ecdysozoa</taxon>
        <taxon>Arthropoda</taxon>
        <taxon>Crustacea</taxon>
        <taxon>Multicrustacea</taxon>
        <taxon>Malacostraca</taxon>
        <taxon>Eumalacostraca</taxon>
        <taxon>Eucarida</taxon>
        <taxon>Decapoda</taxon>
        <taxon>Pleocyemata</taxon>
        <taxon>Brachyura</taxon>
        <taxon>Eubrachyura</taxon>
        <taxon>Portunoidea</taxon>
        <taxon>Portunidae</taxon>
        <taxon>Portuninae</taxon>
        <taxon>Portunus</taxon>
    </lineage>
</organism>
<sequence length="97" mass="10371">MGVSLGDAGGLSGARTTDSYVQGGRTYKESWNKAATDRCQGNGVCLRRRRRWLVVMVVVGEDSCFPSTTLSRPSSLAQSSTKTTEGRTVITPGSLNK</sequence>